<name>A0A9P7YXP6_9HELO</name>
<dbReference type="Proteomes" id="UP000887226">
    <property type="component" value="Unassembled WGS sequence"/>
</dbReference>
<protein>
    <submittedName>
        <fullName evidence="1">Uncharacterized protein</fullName>
    </submittedName>
</protein>
<evidence type="ECO:0000313" key="2">
    <source>
        <dbReference type="Proteomes" id="UP000887226"/>
    </source>
</evidence>
<reference evidence="1" key="1">
    <citation type="journal article" date="2021" name="IMA Fungus">
        <title>Genomic characterization of three marine fungi, including Emericellopsis atlantica sp. nov. with signatures of a generalist lifestyle and marine biomass degradation.</title>
        <authorList>
            <person name="Hagestad O.C."/>
            <person name="Hou L."/>
            <person name="Andersen J.H."/>
            <person name="Hansen E.H."/>
            <person name="Altermark B."/>
            <person name="Li C."/>
            <person name="Kuhnert E."/>
            <person name="Cox R.J."/>
            <person name="Crous P.W."/>
            <person name="Spatafora J.W."/>
            <person name="Lail K."/>
            <person name="Amirebrahimi M."/>
            <person name="Lipzen A."/>
            <person name="Pangilinan J."/>
            <person name="Andreopoulos W."/>
            <person name="Hayes R.D."/>
            <person name="Ng V."/>
            <person name="Grigoriev I.V."/>
            <person name="Jackson S.A."/>
            <person name="Sutton T.D.S."/>
            <person name="Dobson A.D.W."/>
            <person name="Rama T."/>
        </authorList>
    </citation>
    <scope>NUCLEOTIDE SEQUENCE</scope>
    <source>
        <strain evidence="1">TRa3180A</strain>
    </source>
</reference>
<organism evidence="1 2">
    <name type="scientific">Calycina marina</name>
    <dbReference type="NCBI Taxonomy" id="1763456"/>
    <lineage>
        <taxon>Eukaryota</taxon>
        <taxon>Fungi</taxon>
        <taxon>Dikarya</taxon>
        <taxon>Ascomycota</taxon>
        <taxon>Pezizomycotina</taxon>
        <taxon>Leotiomycetes</taxon>
        <taxon>Helotiales</taxon>
        <taxon>Pezizellaceae</taxon>
        <taxon>Calycina</taxon>
    </lineage>
</organism>
<sequence>MAFSLGVLAAFGVIMHINLRMDHGALFCNLIQPSLTVLNRLRLERQLERSRCLFLRSEFIYYNYLVSETRPYTLFVMTNLQNYSCRYPEEMIRDGLEQLANEHATLINQNTWRISDYQLSKALPIIISIHSVF</sequence>
<evidence type="ECO:0000313" key="1">
    <source>
        <dbReference type="EMBL" id="KAG9241656.1"/>
    </source>
</evidence>
<proteinExistence type="predicted"/>
<dbReference type="EMBL" id="MU254175">
    <property type="protein sequence ID" value="KAG9241656.1"/>
    <property type="molecule type" value="Genomic_DNA"/>
</dbReference>
<gene>
    <name evidence="1" type="ORF">BJ878DRAFT_519526</name>
</gene>
<keyword evidence="2" id="KW-1185">Reference proteome</keyword>
<dbReference type="AlphaFoldDB" id="A0A9P7YXP6"/>
<accession>A0A9P7YXP6</accession>
<comment type="caution">
    <text evidence="1">The sequence shown here is derived from an EMBL/GenBank/DDBJ whole genome shotgun (WGS) entry which is preliminary data.</text>
</comment>